<organism evidence="1 2">
    <name type="scientific">Cephalotus follicularis</name>
    <name type="common">Albany pitcher plant</name>
    <dbReference type="NCBI Taxonomy" id="3775"/>
    <lineage>
        <taxon>Eukaryota</taxon>
        <taxon>Viridiplantae</taxon>
        <taxon>Streptophyta</taxon>
        <taxon>Embryophyta</taxon>
        <taxon>Tracheophyta</taxon>
        <taxon>Spermatophyta</taxon>
        <taxon>Magnoliopsida</taxon>
        <taxon>eudicotyledons</taxon>
        <taxon>Gunneridae</taxon>
        <taxon>Pentapetalae</taxon>
        <taxon>rosids</taxon>
        <taxon>fabids</taxon>
        <taxon>Oxalidales</taxon>
        <taxon>Cephalotaceae</taxon>
        <taxon>Cephalotus</taxon>
    </lineage>
</organism>
<reference evidence="2" key="1">
    <citation type="submission" date="2016-04" db="EMBL/GenBank/DDBJ databases">
        <title>Cephalotus genome sequencing.</title>
        <authorList>
            <person name="Fukushima K."/>
            <person name="Hasebe M."/>
            <person name="Fang X."/>
        </authorList>
    </citation>
    <scope>NUCLEOTIDE SEQUENCE [LARGE SCALE GENOMIC DNA]</scope>
    <source>
        <strain evidence="2">cv. St1</strain>
    </source>
</reference>
<comment type="caution">
    <text evidence="1">The sequence shown here is derived from an EMBL/GenBank/DDBJ whole genome shotgun (WGS) entry which is preliminary data.</text>
</comment>
<keyword evidence="2" id="KW-1185">Reference proteome</keyword>
<sequence length="101" mass="11566">MVFVHRCVSRRFQEPCPQGEILEDILVLMFIKFSLYACLYTRLIDQDVNIFSSRALFNKATLSKTKNNICILLTIPQTRKGNPSSAYNRTPSAIGCKMYVL</sequence>
<proteinExistence type="predicted"/>
<gene>
    <name evidence="1" type="ORF">CFOL_v3_24937</name>
</gene>
<dbReference type="Proteomes" id="UP000187406">
    <property type="component" value="Unassembled WGS sequence"/>
</dbReference>
<protein>
    <submittedName>
        <fullName evidence="1">Uncharacterized protein</fullName>
    </submittedName>
</protein>
<name>A0A1Q3CMY9_CEPFO</name>
<evidence type="ECO:0000313" key="2">
    <source>
        <dbReference type="Proteomes" id="UP000187406"/>
    </source>
</evidence>
<dbReference type="AlphaFoldDB" id="A0A1Q3CMY9"/>
<evidence type="ECO:0000313" key="1">
    <source>
        <dbReference type="EMBL" id="GAV81482.1"/>
    </source>
</evidence>
<dbReference type="EMBL" id="BDDD01002417">
    <property type="protein sequence ID" value="GAV81482.1"/>
    <property type="molecule type" value="Genomic_DNA"/>
</dbReference>
<accession>A0A1Q3CMY9</accession>
<dbReference type="InParanoid" id="A0A1Q3CMY9"/>